<protein>
    <submittedName>
        <fullName evidence="4">OmpA family protein</fullName>
    </submittedName>
</protein>
<keyword evidence="1" id="KW-0472">Membrane</keyword>
<dbReference type="Proteomes" id="UP000251166">
    <property type="component" value="Chromosome"/>
</dbReference>
<dbReference type="SUPFAM" id="SSF103088">
    <property type="entry name" value="OmpA-like"/>
    <property type="match status" value="1"/>
</dbReference>
<dbReference type="CDD" id="cd07185">
    <property type="entry name" value="OmpA_C-like"/>
    <property type="match status" value="1"/>
</dbReference>
<dbReference type="RefSeq" id="WP_112902786.1">
    <property type="nucleotide sequence ID" value="NZ_CP030760.1"/>
</dbReference>
<dbReference type="InterPro" id="IPR050330">
    <property type="entry name" value="Bact_OuterMem_StrucFunc"/>
</dbReference>
<evidence type="ECO:0000256" key="2">
    <source>
        <dbReference type="SAM" id="MobiDB-lite"/>
    </source>
</evidence>
<feature type="region of interest" description="Disordered" evidence="2">
    <location>
        <begin position="1773"/>
        <end position="1797"/>
    </location>
</feature>
<dbReference type="GO" id="GO:0016020">
    <property type="term" value="C:membrane"/>
    <property type="evidence" value="ECO:0007669"/>
    <property type="project" value="UniProtKB-UniRule"/>
</dbReference>
<gene>
    <name evidence="4" type="ORF">DLJ82_0330</name>
</gene>
<dbReference type="PANTHER" id="PTHR30329">
    <property type="entry name" value="STATOR ELEMENT OF FLAGELLAR MOTOR COMPLEX"/>
    <property type="match status" value="1"/>
</dbReference>
<reference evidence="4 5" key="1">
    <citation type="submission" date="2018-07" db="EMBL/GenBank/DDBJ databases">
        <title>Rhizobium leguminosarum strain:ATCC 14479 Genome sequencing and assembly.</title>
        <authorList>
            <person name="Chakraborty R."/>
        </authorList>
    </citation>
    <scope>NUCLEOTIDE SEQUENCE [LARGE SCALE GENOMIC DNA]</scope>
    <source>
        <strain evidence="4 5">ATCC 14479</strain>
    </source>
</reference>
<name>A0A2Z4Y9J2_RHILE</name>
<evidence type="ECO:0000256" key="1">
    <source>
        <dbReference type="PROSITE-ProRule" id="PRU00473"/>
    </source>
</evidence>
<dbReference type="Gene3D" id="3.30.1330.60">
    <property type="entry name" value="OmpA-like domain"/>
    <property type="match status" value="1"/>
</dbReference>
<feature type="domain" description="OmpA-like" evidence="3">
    <location>
        <begin position="1353"/>
        <end position="1474"/>
    </location>
</feature>
<accession>A0A2Z4Y9J2</accession>
<dbReference type="EMBL" id="CP030760">
    <property type="protein sequence ID" value="AXA37947.1"/>
    <property type="molecule type" value="Genomic_DNA"/>
</dbReference>
<evidence type="ECO:0000259" key="3">
    <source>
        <dbReference type="PROSITE" id="PS51123"/>
    </source>
</evidence>
<dbReference type="InterPro" id="IPR006665">
    <property type="entry name" value="OmpA-like"/>
</dbReference>
<sequence length="2692" mass="292691">MSKILELHGPQRPTDGKPIWIATGSYEIEPAPAAASMSVIQARIAFMQDEQDHPVPHRPRTIRAAFGTRDATLQFFQGGPQATVNSEPVAENLNVYAVSHLVLSSRDASRTDRLLIQHGEISLDAIRHPPNLEDFLGRMLPGFSGFSEVALNGDGIGLVANVTLPWSDAVLHARFQVRVPFGAEISSQPGIQVFLDRRNPAPKKPDGTPGDVSETLDALRRDFDLLRSALSTFKAAPEWSQLEISDDGIPAFSWDITWSGGRAQSSFAFGRGSVKLTLADGPADGKSTTQRRIVTAQPVVRFREDDGLLFLDITAGKEASGGDPSLSYSWRSDREAIALSKVTAGYNALTLARDVRVAHGIARPGKTPEQRVLWAAMPLIDGWMQWPVYNLVEEHYKDQLPKSADNPLIEGAAVFSNQPHGNAAPIDEHPWSLVVLDASGINGTWTLGTLDGTLQTVSIDFSLREPDLLLEGLLWLAKSPPSLKDALPDLEDFVGTLQSISLSTNQNSFRFACPLEIHCDVVITPRAGTETGPMARLDDLKMSVTHEPRAKLKDSWFEGAGAGAFLAPMLWRHHPNLPFIQSLPLTQTQDPPAHPCASRELAPFDLPWRVPAPPALPEIDPAVWSFASGPDGASNWLVAPARDAAAEWLDTKYPILPLASLSVPGLAILPGAAHELPGESGLGLRIQYEFGLPYLDQLNAFSQLPKDEDEEYRGGLFSGTQNTAPEDKQRRPLGRFDYKGWWEELSTKRFLARTEASDSLVNSNGSIDAPAFAVRGLIEPLDWPIAPPILDHSKYPGLLKLSNDDDSAPLELEGASALRGFDGAFGVEAGDLVRHLAPQAGDFEIIAGSMRAWQADAGGMVLDQRGLSRGSTTHGTLYLDTPVSMDGQEWTIRSWLQAVPLKVGDAAPWQILLIDVALKNGSQFSRKDVVSDQSEDVNDPASQGRNLNPLSGYKWWLGPLNGTTEPLRLFGLDMQPLMLEDVTFDSDRLSITILARLTLPLPLPPAVDPAISRNMEQTQRANAVHLTFSGKVGGPLVLSRAESAVAEGVWTLTTNGDGPLVTWRSVQLQESKALRFGDVRVAFTHFGQSWKVKLGDLLFGGSEAVSAEAAFDQGTPEIKVKNVKLMLDLRTIGASSHQHTIELMLAFHWGDADGLSVETRATYEAWPERGAVALDEVLVVPKSGADGLAFSTDDGAALQPAAALGLQAVFRLKDEADSGGWYLLPGIGLDMTAKEQMHGFIAMSFVATQASAANGGDVVPRLAMTSGAAELLFPCRWGQSLQDAPSLQPIPISAAFGSSCGDLSANCSLLGVTPMGGGAASWERQTLLNGWLEVKNLVSWPSSLGNPAVGGTGSPLPDPIRWTLLFESGQQDPEDPSAAAKIYAEVAELVAQCGGHLRIEGHADEDGSAAENYALSRRRAAEIKKQLQPFLNGINPKPRVEVVPYGEQRLKFVAGDDSAKRQNRRVEIVLTPPGVSIPKLDGSPDGWQHFRHTIRVLFNQHELESRGYGAGKGKIFYSVKDKSSQFLATTEHQIAEVSLDRVDGETVVILHRRWRWCAIQEVRLAAPTYFSKFLASTTADHHGLKPDKEDWSDGVKIGGAFQGLHRAAWIKHLKLGQASDHVAKLGEDALVVEASVALWLKGPDTRSEREPAMTTLQFLPNAVQRAELATPEDIGLVNHDEPPWLTLGLPFIGRMQPLENDILQAPSSILMVDPVLALSRNPQQPNPAVCALACRSENDSSIQVRVSEFDAPEAARWDRLNEGALEEAWFRIQQPPPEPSSSSTFAPLLASAPQDSPGRLSRRIALENAFRAQRAGVPPKVADTPSDPSLRVGDLVWRENNWFGLQMVSDLPSSSPQAFFLPGYLLSSIWAASRSKALEHVLVSATLVPITPRQAELSNNQPVGLAVSPYRCLGSTHFDGVPGSVVLTLAEVLATATGDDGGDARLKPVGQGMWAGDPGDTKIRLWAIELLSQIAPDSPVAVIRLRQTAQQPVDGSAQVAVNYAYLLATPLTPAPVDPPPLPLRSPVIDIHFAEGQYGGTTVPKLLPFENAPPQIAGVQPIYSENLPSEVRPVDRKRLSALRLAVRNLAETSRAVVGAGIDPAAGASTARLWWQALSSHAAYETEGQQRRLLPKGFRAGARGAWLSAPPRLSGPDLKTLPLTPEPPSPDSKAPARILQWQPVMPQGMDVILSGSRAGAPMALRVLTATQTPANGTITPSGSIVVEQRMPRPVSFPPNRQNEVESAHRPWAALWHAEKNCLDQPECLSDVAIFDLSSVRIPADNGNATPYPRRYGLLLRVTEAVPSQLSLLAGSPLPTIRFDGEIYFDKDGIWDWQPLDNQDTNHDIRKLDLSAFFVGEGIRRKIEFVPGSASWGELHLDGDDVLSAWVARQPHGSAVAIELMVPPKIVPFDTPEPVQGFVKGYFQTLRFPLRIRRPDILCAPLQPRVIHFEDPAYNRQLTSTPAQRAGRLFGDDAGDILINVTLASDRREYNPDSELLLVLARKDITGGTFEAQLSLRRQDREGNRTDLVAFDEDTLIQSVADRIVKTLKLSNLRLEKDKDDIGKAKVALQPDDLLYVVVTRTNTGSTAKTVVELPVKIVLKQVLPPPAEAYALLREKNSGTASPVHAPRFAWSPEPSRVELINPDDLLGAAVRRRAVFRWPDSQRYSTALLGRYRIQKIAGSGSTHWPLLE</sequence>
<dbReference type="InterPro" id="IPR036737">
    <property type="entry name" value="OmpA-like_sf"/>
</dbReference>
<evidence type="ECO:0000313" key="4">
    <source>
        <dbReference type="EMBL" id="AXA37947.1"/>
    </source>
</evidence>
<organism evidence="4 5">
    <name type="scientific">Rhizobium leguminosarum</name>
    <dbReference type="NCBI Taxonomy" id="384"/>
    <lineage>
        <taxon>Bacteria</taxon>
        <taxon>Pseudomonadati</taxon>
        <taxon>Pseudomonadota</taxon>
        <taxon>Alphaproteobacteria</taxon>
        <taxon>Hyphomicrobiales</taxon>
        <taxon>Rhizobiaceae</taxon>
        <taxon>Rhizobium/Agrobacterium group</taxon>
        <taxon>Rhizobium</taxon>
    </lineage>
</organism>
<evidence type="ECO:0000313" key="5">
    <source>
        <dbReference type="Proteomes" id="UP000251166"/>
    </source>
</evidence>
<feature type="region of interest" description="Disordered" evidence="2">
    <location>
        <begin position="2144"/>
        <end position="2172"/>
    </location>
</feature>
<dbReference type="PANTHER" id="PTHR30329:SF21">
    <property type="entry name" value="LIPOPROTEIN YIAD-RELATED"/>
    <property type="match status" value="1"/>
</dbReference>
<dbReference type="Pfam" id="PF00691">
    <property type="entry name" value="OmpA"/>
    <property type="match status" value="1"/>
</dbReference>
<proteinExistence type="predicted"/>
<dbReference type="PROSITE" id="PS51123">
    <property type="entry name" value="OMPA_2"/>
    <property type="match status" value="1"/>
</dbReference>